<gene>
    <name evidence="2" type="ORF">IV501_12575</name>
</gene>
<dbReference type="EMBL" id="JAEPES010000004">
    <property type="protein sequence ID" value="MBK4348473.1"/>
    <property type="molecule type" value="Genomic_DNA"/>
</dbReference>
<comment type="caution">
    <text evidence="2">The sequence shown here is derived from an EMBL/GenBank/DDBJ whole genome shotgun (WGS) entry which is preliminary data.</text>
</comment>
<reference evidence="2" key="1">
    <citation type="submission" date="2021-01" db="EMBL/GenBank/DDBJ databases">
        <title>Lacisediminihabitans sp. nov. strain G11-30, isolated from Antarctic Soil.</title>
        <authorList>
            <person name="Li J."/>
        </authorList>
    </citation>
    <scope>NUCLEOTIDE SEQUENCE</scope>
    <source>
        <strain evidence="2">G11-30</strain>
    </source>
</reference>
<evidence type="ECO:0000313" key="2">
    <source>
        <dbReference type="EMBL" id="MBK4348473.1"/>
    </source>
</evidence>
<keyword evidence="3" id="KW-1185">Reference proteome</keyword>
<feature type="transmembrane region" description="Helical" evidence="1">
    <location>
        <begin position="6"/>
        <end position="25"/>
    </location>
</feature>
<sequence>MHNFWANAIYSVVPTILLGLVFWLVMRSILRADRTERKVYSEIEAEERARLDSQLESTQPK</sequence>
<accession>A0A934ST18</accession>
<evidence type="ECO:0000256" key="1">
    <source>
        <dbReference type="SAM" id="Phobius"/>
    </source>
</evidence>
<organism evidence="2 3">
    <name type="scientific">Lacisediminihabitans changchengi</name>
    <dbReference type="NCBI Taxonomy" id="2787634"/>
    <lineage>
        <taxon>Bacteria</taxon>
        <taxon>Bacillati</taxon>
        <taxon>Actinomycetota</taxon>
        <taxon>Actinomycetes</taxon>
        <taxon>Micrococcales</taxon>
        <taxon>Microbacteriaceae</taxon>
        <taxon>Lacisediminihabitans</taxon>
    </lineage>
</organism>
<protein>
    <submittedName>
        <fullName evidence="2">Uncharacterized protein</fullName>
    </submittedName>
</protein>
<evidence type="ECO:0000313" key="3">
    <source>
        <dbReference type="Proteomes" id="UP000636458"/>
    </source>
</evidence>
<name>A0A934ST18_9MICO</name>
<keyword evidence="1" id="KW-1133">Transmembrane helix</keyword>
<keyword evidence="1" id="KW-0812">Transmembrane</keyword>
<dbReference type="AlphaFoldDB" id="A0A934ST18"/>
<dbReference type="Proteomes" id="UP000636458">
    <property type="component" value="Unassembled WGS sequence"/>
</dbReference>
<keyword evidence="1" id="KW-0472">Membrane</keyword>
<proteinExistence type="predicted"/>